<dbReference type="AlphaFoldDB" id="A0A4Z1CIN5"/>
<dbReference type="EMBL" id="SRRO01000001">
    <property type="protein sequence ID" value="TGN63193.1"/>
    <property type="molecule type" value="Genomic_DNA"/>
</dbReference>
<organism evidence="2 3">
    <name type="scientific">Nocardioides eburneiflavus</name>
    <dbReference type="NCBI Taxonomy" id="2518372"/>
    <lineage>
        <taxon>Bacteria</taxon>
        <taxon>Bacillati</taxon>
        <taxon>Actinomycetota</taxon>
        <taxon>Actinomycetes</taxon>
        <taxon>Propionibacteriales</taxon>
        <taxon>Nocardioidaceae</taxon>
        <taxon>Nocardioides</taxon>
    </lineage>
</organism>
<name>A0A4Z1CIN5_9ACTN</name>
<dbReference type="Proteomes" id="UP000297496">
    <property type="component" value="Unassembled WGS sequence"/>
</dbReference>
<evidence type="ECO:0000256" key="1">
    <source>
        <dbReference type="SAM" id="MobiDB-lite"/>
    </source>
</evidence>
<protein>
    <submittedName>
        <fullName evidence="2">Uncharacterized protein</fullName>
    </submittedName>
</protein>
<gene>
    <name evidence="2" type="ORF">EXE59_03950</name>
</gene>
<keyword evidence="3" id="KW-1185">Reference proteome</keyword>
<accession>A0A4Z1CIN5</accession>
<feature type="region of interest" description="Disordered" evidence="1">
    <location>
        <begin position="270"/>
        <end position="289"/>
    </location>
</feature>
<sequence>MSETLFASELVESGVSRLCTVPIRDDSWPVGNDRMYSLHVGLHSYVTGLERLCKLTIACHGFLVTGGFSSMKKYGHRIGGLLDAVESLDLRILPQDVRTVPARPNDDLDPTLTEALERFANGAGRYEHLDSLWDQKADVATLKTWTELCGRVVPSERVRELISLRNLVVERMRLLSTHGHLEGSAYALLESLDPYLSELSTAVAFRLYDKARWVAKTLDCLTYYTHQELPLLGEAVEAIRPPAESFFQYSVARIEDEQATIEDLESHFERFGHLGEDDDEDEDEDEKEG</sequence>
<evidence type="ECO:0000313" key="3">
    <source>
        <dbReference type="Proteomes" id="UP000297496"/>
    </source>
</evidence>
<dbReference type="OrthoDB" id="4954371at2"/>
<proteinExistence type="predicted"/>
<dbReference type="RefSeq" id="WP_135837734.1">
    <property type="nucleotide sequence ID" value="NZ_SRRO01000001.1"/>
</dbReference>
<comment type="caution">
    <text evidence="2">The sequence shown here is derived from an EMBL/GenBank/DDBJ whole genome shotgun (WGS) entry which is preliminary data.</text>
</comment>
<reference evidence="2 3" key="1">
    <citation type="submission" date="2019-04" db="EMBL/GenBank/DDBJ databases">
        <title>Three New Species of Nocardioides, Nocardioides euryhalodurans sp. nov., Nocardioides seonyuensis sp. nov. and Nocardioides eburneoflavus sp. nov. Isolated from Soil.</title>
        <authorList>
            <person name="Roh S.G."/>
            <person name="Lee C."/>
            <person name="Kim M.-K."/>
            <person name="Kim S.B."/>
        </authorList>
    </citation>
    <scope>NUCLEOTIDE SEQUENCE [LARGE SCALE GENOMIC DNA]</scope>
    <source>
        <strain evidence="2 3">MMS17-SY213</strain>
    </source>
</reference>
<evidence type="ECO:0000313" key="2">
    <source>
        <dbReference type="EMBL" id="TGN63193.1"/>
    </source>
</evidence>
<feature type="compositionally biased region" description="Acidic residues" evidence="1">
    <location>
        <begin position="276"/>
        <end position="289"/>
    </location>
</feature>